<reference evidence="1" key="1">
    <citation type="journal article" date="2021" name="Proc. Natl. Acad. Sci. U.S.A.">
        <title>A Catalog of Tens of Thousands of Viruses from Human Metagenomes Reveals Hidden Associations with Chronic Diseases.</title>
        <authorList>
            <person name="Tisza M.J."/>
            <person name="Buck C.B."/>
        </authorList>
    </citation>
    <scope>NUCLEOTIDE SEQUENCE</scope>
    <source>
        <strain evidence="1">Ct8Lf7</strain>
    </source>
</reference>
<sequence length="37" mass="4162">MLLLLCFYILAVLKDSYNLEVLVAKISVGARFPTCPF</sequence>
<accession>A0A8S5S0V7</accession>
<name>A0A8S5S0V7_9CAUD</name>
<evidence type="ECO:0000313" key="1">
    <source>
        <dbReference type="EMBL" id="DAF44645.1"/>
    </source>
</evidence>
<protein>
    <submittedName>
        <fullName evidence="1">Uncharacterized protein</fullName>
    </submittedName>
</protein>
<organism evidence="1">
    <name type="scientific">Podoviridae sp. ct8Lf7</name>
    <dbReference type="NCBI Taxonomy" id="2827723"/>
    <lineage>
        <taxon>Viruses</taxon>
        <taxon>Duplodnaviria</taxon>
        <taxon>Heunggongvirae</taxon>
        <taxon>Uroviricota</taxon>
        <taxon>Caudoviricetes</taxon>
    </lineage>
</organism>
<proteinExistence type="predicted"/>
<dbReference type="EMBL" id="BK032511">
    <property type="protein sequence ID" value="DAF44645.1"/>
    <property type="molecule type" value="Genomic_DNA"/>
</dbReference>